<gene>
    <name evidence="2" type="ORF">A4U43_C01F35390</name>
</gene>
<dbReference type="AlphaFoldDB" id="A0A5P1FUW5"/>
<evidence type="ECO:0000313" key="2">
    <source>
        <dbReference type="EMBL" id="ONK82028.1"/>
    </source>
</evidence>
<dbReference type="InterPro" id="IPR003676">
    <property type="entry name" value="SAUR_fam"/>
</dbReference>
<dbReference type="GO" id="GO:0009733">
    <property type="term" value="P:response to auxin"/>
    <property type="evidence" value="ECO:0007669"/>
    <property type="project" value="InterPro"/>
</dbReference>
<keyword evidence="3" id="KW-1185">Reference proteome</keyword>
<reference evidence="3" key="1">
    <citation type="journal article" date="2017" name="Nat. Commun.">
        <title>The asparagus genome sheds light on the origin and evolution of a young Y chromosome.</title>
        <authorList>
            <person name="Harkess A."/>
            <person name="Zhou J."/>
            <person name="Xu C."/>
            <person name="Bowers J.E."/>
            <person name="Van der Hulst R."/>
            <person name="Ayyampalayam S."/>
            <person name="Mercati F."/>
            <person name="Riccardi P."/>
            <person name="McKain M.R."/>
            <person name="Kakrana A."/>
            <person name="Tang H."/>
            <person name="Ray J."/>
            <person name="Groenendijk J."/>
            <person name="Arikit S."/>
            <person name="Mathioni S.M."/>
            <person name="Nakano M."/>
            <person name="Shan H."/>
            <person name="Telgmann-Rauber A."/>
            <person name="Kanno A."/>
            <person name="Yue Z."/>
            <person name="Chen H."/>
            <person name="Li W."/>
            <person name="Chen Y."/>
            <person name="Xu X."/>
            <person name="Zhang Y."/>
            <person name="Luo S."/>
            <person name="Chen H."/>
            <person name="Gao J."/>
            <person name="Mao Z."/>
            <person name="Pires J.C."/>
            <person name="Luo M."/>
            <person name="Kudrna D."/>
            <person name="Wing R.A."/>
            <person name="Meyers B.C."/>
            <person name="Yi K."/>
            <person name="Kong H."/>
            <person name="Lavrijsen P."/>
            <person name="Sunseri F."/>
            <person name="Falavigna A."/>
            <person name="Ye Y."/>
            <person name="Leebens-Mack J.H."/>
            <person name="Chen G."/>
        </authorList>
    </citation>
    <scope>NUCLEOTIDE SEQUENCE [LARGE SCALE GENOMIC DNA]</scope>
    <source>
        <strain evidence="3">cv. DH0086</strain>
    </source>
</reference>
<dbReference type="EMBL" id="CM007381">
    <property type="protein sequence ID" value="ONK82028.1"/>
    <property type="molecule type" value="Genomic_DNA"/>
</dbReference>
<name>A0A5P1FUW5_ASPOF</name>
<protein>
    <submittedName>
        <fullName evidence="2">Uncharacterized protein</fullName>
    </submittedName>
</protein>
<evidence type="ECO:0000313" key="3">
    <source>
        <dbReference type="Proteomes" id="UP000243459"/>
    </source>
</evidence>
<evidence type="ECO:0000256" key="1">
    <source>
        <dbReference type="ARBA" id="ARBA00006974"/>
    </source>
</evidence>
<dbReference type="Proteomes" id="UP000243459">
    <property type="component" value="Chromosome 1"/>
</dbReference>
<sequence length="126" mass="13706">MNFPVFASLLEMAEEELGFQPAGGLVITCDVDFFAWAIKALQKDEERFKAIGLDGFLEMFSGSGPGSGLCKDLGLVPARCAVQLICIFRAFIAEKSEAECLWSSRTGPWVMLDAAKFHGPLEVALN</sequence>
<organism evidence="2 3">
    <name type="scientific">Asparagus officinalis</name>
    <name type="common">Garden asparagus</name>
    <dbReference type="NCBI Taxonomy" id="4686"/>
    <lineage>
        <taxon>Eukaryota</taxon>
        <taxon>Viridiplantae</taxon>
        <taxon>Streptophyta</taxon>
        <taxon>Embryophyta</taxon>
        <taxon>Tracheophyta</taxon>
        <taxon>Spermatophyta</taxon>
        <taxon>Magnoliopsida</taxon>
        <taxon>Liliopsida</taxon>
        <taxon>Asparagales</taxon>
        <taxon>Asparagaceae</taxon>
        <taxon>Asparagoideae</taxon>
        <taxon>Asparagus</taxon>
    </lineage>
</organism>
<dbReference type="Pfam" id="PF02519">
    <property type="entry name" value="Auxin_inducible"/>
    <property type="match status" value="1"/>
</dbReference>
<comment type="similarity">
    <text evidence="1">Belongs to the ARG7 family.</text>
</comment>
<proteinExistence type="inferred from homology"/>
<accession>A0A5P1FUW5</accession>
<dbReference type="Gramene" id="ONK82028">
    <property type="protein sequence ID" value="ONK82028"/>
    <property type="gene ID" value="A4U43_C01F35390"/>
</dbReference>